<accession>A0ABS6ENV8</accession>
<name>A0ABS6ENV8_9FIRM</name>
<proteinExistence type="predicted"/>
<reference evidence="1 2" key="1">
    <citation type="submission" date="2021-06" db="EMBL/GenBank/DDBJ databases">
        <authorList>
            <person name="Sun Q."/>
            <person name="Li D."/>
        </authorList>
    </citation>
    <scope>NUCLEOTIDE SEQUENCE [LARGE SCALE GENOMIC DNA]</scope>
    <source>
        <strain evidence="1 2">MSJd-7</strain>
    </source>
</reference>
<gene>
    <name evidence="1" type="ORF">KQI75_00850</name>
</gene>
<dbReference type="RefSeq" id="WP_216468797.1">
    <property type="nucleotide sequence ID" value="NZ_JAHLQI010000001.1"/>
</dbReference>
<comment type="caution">
    <text evidence="1">The sequence shown here is derived from an EMBL/GenBank/DDBJ whole genome shotgun (WGS) entry which is preliminary data.</text>
</comment>
<dbReference type="PANTHER" id="PTHR32329">
    <property type="entry name" value="BIFUNCTIONAL PROTEIN [INCLUDES 2-HYDROXYACYL-COA DEHYDRATASE (N-TER) AND ITS ACTIVATOR DOMAIN (C_TERM)-RELATED"/>
    <property type="match status" value="1"/>
</dbReference>
<evidence type="ECO:0008006" key="3">
    <source>
        <dbReference type="Google" id="ProtNLM"/>
    </source>
</evidence>
<dbReference type="InterPro" id="IPR051805">
    <property type="entry name" value="Dehydratase_Activator_Redct"/>
</dbReference>
<evidence type="ECO:0000313" key="2">
    <source>
        <dbReference type="Proteomes" id="UP000783588"/>
    </source>
</evidence>
<dbReference type="EMBL" id="JAHLQI010000001">
    <property type="protein sequence ID" value="MBU5489185.1"/>
    <property type="molecule type" value="Genomic_DNA"/>
</dbReference>
<keyword evidence="2" id="KW-1185">Reference proteome</keyword>
<evidence type="ECO:0000313" key="1">
    <source>
        <dbReference type="EMBL" id="MBU5489185.1"/>
    </source>
</evidence>
<sequence>MTPVEIPSTSNQKKIMFPRIAHYSGVIRYFIEVCMGQKYILPPKMTRHTLEIGARYSPDTVCTPFKSTLGCMIEALDSGADTLMMSHGLCRLGYYGELQEQILRDLGYEFDFINLAAYSTGKKKDLLKVLKRINPKVKYTRIIPGAMDALKLLEYIDEVTDEYYQNCGFDPSGAYKKAYKQFLRETERVSSRQDIDRIYREVKKVFSDTPLDKPAEPLRVGIVGEFFTVMDPFSNLDLEQTIADMGVEVHRWMNVSNRMVHYPGEKNMNAKIKDLCTYEMGPTSTANIWAAREYARRGFDGIIHVKSAGCTPEIDVMPVLQTIGAEEKIPILYLTYDVQTGEAGLMTRLEAFYDMIAMRKDVF</sequence>
<dbReference type="PANTHER" id="PTHR32329:SF2">
    <property type="entry name" value="BIFUNCTIONAL PROTEIN [INCLUDES 2-HYDROXYACYL-COA DEHYDRATASE (N-TER) AND ITS ACTIVATOR DOMAIN (C_TERM)"/>
    <property type="match status" value="1"/>
</dbReference>
<organism evidence="1 2">
    <name type="scientific">Butyricicoccus intestinisimiae</name>
    <dbReference type="NCBI Taxonomy" id="2841509"/>
    <lineage>
        <taxon>Bacteria</taxon>
        <taxon>Bacillati</taxon>
        <taxon>Bacillota</taxon>
        <taxon>Clostridia</taxon>
        <taxon>Eubacteriales</taxon>
        <taxon>Butyricicoccaceae</taxon>
        <taxon>Butyricicoccus</taxon>
    </lineage>
</organism>
<dbReference type="Proteomes" id="UP000783588">
    <property type="component" value="Unassembled WGS sequence"/>
</dbReference>
<protein>
    <recommendedName>
        <fullName evidence="3">2-hydroxyglutaryl-CoA dehydratase</fullName>
    </recommendedName>
</protein>